<dbReference type="Proteomes" id="UP000281028">
    <property type="component" value="Unassembled WGS sequence"/>
</dbReference>
<name>A0A433WL74_9BACT</name>
<evidence type="ECO:0000313" key="2">
    <source>
        <dbReference type="Proteomes" id="UP000281028"/>
    </source>
</evidence>
<proteinExistence type="predicted"/>
<gene>
    <name evidence="1" type="ORF">ECE50_028590</name>
</gene>
<keyword evidence="2" id="KW-1185">Reference proteome</keyword>
<dbReference type="EMBL" id="RIAR02000001">
    <property type="protein sequence ID" value="NSL90815.1"/>
    <property type="molecule type" value="Genomic_DNA"/>
</dbReference>
<reference evidence="1" key="1">
    <citation type="submission" date="2020-05" db="EMBL/GenBank/DDBJ databases">
        <title>Chitinophaga laudate sp. nov., isolated from a tropical peat swamp.</title>
        <authorList>
            <person name="Goh C.B.S."/>
            <person name="Lee M.S."/>
            <person name="Parimannan S."/>
            <person name="Pasbakhsh P."/>
            <person name="Yule C.M."/>
            <person name="Rajandas H."/>
            <person name="Loke S."/>
            <person name="Croft L."/>
            <person name="Tan J.B.L."/>
        </authorList>
    </citation>
    <scope>NUCLEOTIDE SEQUENCE</scope>
    <source>
        <strain evidence="1">Mgbs1</strain>
    </source>
</reference>
<dbReference type="OrthoDB" id="768041at2"/>
<evidence type="ECO:0000313" key="1">
    <source>
        <dbReference type="EMBL" id="NSL90815.1"/>
    </source>
</evidence>
<accession>A0A433WL74</accession>
<sequence>MKQLIVLVSLMIAGSTGSYAQTYKGPVSTNATYLATIKGISFTYSKGTITVKNNGAYNLAEIRIAITSETDKDLYGIALFEDGLNKGETLQQKVYFTHDETEVPLKDIDEKKLVITIDKAVRAK</sequence>
<protein>
    <submittedName>
        <fullName evidence="1">Uncharacterized protein</fullName>
    </submittedName>
</protein>
<comment type="caution">
    <text evidence="1">The sequence shown here is derived from an EMBL/GenBank/DDBJ whole genome shotgun (WGS) entry which is preliminary data.</text>
</comment>
<dbReference type="AlphaFoldDB" id="A0A433WL74"/>
<organism evidence="1 2">
    <name type="scientific">Chitinophaga solisilvae</name>
    <dbReference type="NCBI Taxonomy" id="1233460"/>
    <lineage>
        <taxon>Bacteria</taxon>
        <taxon>Pseudomonadati</taxon>
        <taxon>Bacteroidota</taxon>
        <taxon>Chitinophagia</taxon>
        <taxon>Chitinophagales</taxon>
        <taxon>Chitinophagaceae</taxon>
        <taxon>Chitinophaga</taxon>
    </lineage>
</organism>